<accession>A0A2S4PY70</accession>
<keyword evidence="2" id="KW-1185">Reference proteome</keyword>
<evidence type="ECO:0000313" key="2">
    <source>
        <dbReference type="Proteomes" id="UP000237438"/>
    </source>
</evidence>
<dbReference type="STRING" id="225359.A0A2S4PY70"/>
<comment type="caution">
    <text evidence="1">The sequence shown here is derived from an EMBL/GenBank/DDBJ whole genome shotgun (WGS) entry which is preliminary data.</text>
</comment>
<name>A0A2S4PY70_9PEZI</name>
<dbReference type="OrthoDB" id="5336565at2759"/>
<sequence>MIANGLYPDGYRFPETGDLIPSPGNLEEMREISPRRRPSLSKERFTEADFEAFKTVLENPVGLGLTKRNELEKLIIPSSNKEMLMSPNFFLEVKSTKGQPSVVDLQALHTGALGERGQMALRGWRREGLGLDEKAHTITATYIHGQLQFYSIHAGRSRIEGVELEFFMNCIDSVSINGNAESFRTGLSMYRNLRDFAKEPRNKSISMANEMAYRTEDAEI</sequence>
<reference evidence="1 2" key="1">
    <citation type="submission" date="2017-10" db="EMBL/GenBank/DDBJ databases">
        <title>Development of genomic resources for the powdery mildew, Erysiphe pulchra.</title>
        <authorList>
            <person name="Wadl P.A."/>
            <person name="Mack B.M."/>
            <person name="Moore G."/>
            <person name="Beltz S.B."/>
        </authorList>
    </citation>
    <scope>NUCLEOTIDE SEQUENCE [LARGE SCALE GENOMIC DNA]</scope>
    <source>
        <strain evidence="1">Cflorida</strain>
    </source>
</reference>
<proteinExistence type="predicted"/>
<evidence type="ECO:0000313" key="1">
    <source>
        <dbReference type="EMBL" id="POS86989.1"/>
    </source>
</evidence>
<gene>
    <name evidence="1" type="ORF">EPUL_000978</name>
</gene>
<dbReference type="Proteomes" id="UP000237438">
    <property type="component" value="Unassembled WGS sequence"/>
</dbReference>
<dbReference type="AlphaFoldDB" id="A0A2S4PY70"/>
<organism evidence="1 2">
    <name type="scientific">Erysiphe pulchra</name>
    <dbReference type="NCBI Taxonomy" id="225359"/>
    <lineage>
        <taxon>Eukaryota</taxon>
        <taxon>Fungi</taxon>
        <taxon>Dikarya</taxon>
        <taxon>Ascomycota</taxon>
        <taxon>Pezizomycotina</taxon>
        <taxon>Leotiomycetes</taxon>
        <taxon>Erysiphales</taxon>
        <taxon>Erysiphaceae</taxon>
        <taxon>Erysiphe</taxon>
    </lineage>
</organism>
<protein>
    <submittedName>
        <fullName evidence="1">Uncharacterized protein</fullName>
    </submittedName>
</protein>
<dbReference type="EMBL" id="PEDP01000212">
    <property type="protein sequence ID" value="POS86989.1"/>
    <property type="molecule type" value="Genomic_DNA"/>
</dbReference>